<evidence type="ECO:0000256" key="1">
    <source>
        <dbReference type="SAM" id="MobiDB-lite"/>
    </source>
</evidence>
<dbReference type="AlphaFoldDB" id="A0A975C5X9"/>
<evidence type="ECO:0000313" key="4">
    <source>
        <dbReference type="Proteomes" id="UP000663918"/>
    </source>
</evidence>
<protein>
    <submittedName>
        <fullName evidence="3">DUF4861 family protein</fullName>
    </submittedName>
</protein>
<dbReference type="InterPro" id="IPR032342">
    <property type="entry name" value="DUF4861"/>
</dbReference>
<evidence type="ECO:0000256" key="2">
    <source>
        <dbReference type="SAM" id="SignalP"/>
    </source>
</evidence>
<sequence length="457" mass="50880">MGRMLWTATAAGLALGGAGGSAFAQSPSWYTQGDFIPVERVEIVIANDLSEDRKGQPIVLRRDQLPMLADIQELTATVVDPDGEPRPEPSAAVLARQGPHERRGETNGRALDYQFDDLDKDGIWDELVFVADLKAGEHKRFYVYRGFQQRGWNPHRTHAAIGSYMRHTVPFWESENVGWKLWFPTDIDIYAKRKPLLMSNRLYMGNLDGYGVSAENPDYGADIQSVDDSFGGGGIGVFEGDVLQRPRFSPTADLEHRFNSGQQSDTRYAFEVVTNGPVRSMVRIRTMNWNTGQGTYALEQTYSAWAGQNYTTAEARFLTWRPGGQGADFAVGIRKRPGENFVVQDSNQVVTAAPEALRNPDDVEGLQQQAPILYAGTALVVPDDENGRYQFVETRGGNHVYRIPARADGTYRYMLAAGWSEGEVLKTPQAFADYVAASARRYNSPPRLEGARVERKP</sequence>
<name>A0A975C5X9_9CAUL</name>
<feature type="region of interest" description="Disordered" evidence="1">
    <location>
        <begin position="80"/>
        <end position="106"/>
    </location>
</feature>
<feature type="signal peptide" evidence="2">
    <location>
        <begin position="1"/>
        <end position="24"/>
    </location>
</feature>
<dbReference type="Pfam" id="PF16153">
    <property type="entry name" value="DUF4861"/>
    <property type="match status" value="1"/>
</dbReference>
<keyword evidence="4" id="KW-1185">Reference proteome</keyword>
<dbReference type="KEGG" id="bgoe:IFJ75_06765"/>
<evidence type="ECO:0000313" key="3">
    <source>
        <dbReference type="EMBL" id="QTC92565.1"/>
    </source>
</evidence>
<feature type="chain" id="PRO_5036894098" evidence="2">
    <location>
        <begin position="25"/>
        <end position="457"/>
    </location>
</feature>
<dbReference type="Proteomes" id="UP000663918">
    <property type="component" value="Chromosome"/>
</dbReference>
<reference evidence="3" key="1">
    <citation type="submission" date="2020-09" db="EMBL/GenBank/DDBJ databases">
        <title>Brevundimonas sp. LVF2 isolated from a puddle in Goettingen, Germany.</title>
        <authorList>
            <person name="Friedrich I."/>
            <person name="Klassen A."/>
            <person name="Hannes N."/>
            <person name="Schneider D."/>
            <person name="Hertel R."/>
            <person name="Daniel R."/>
        </authorList>
    </citation>
    <scope>NUCLEOTIDE SEQUENCE</scope>
    <source>
        <strain evidence="3">LVF2</strain>
    </source>
</reference>
<dbReference type="RefSeq" id="WP_207931845.1">
    <property type="nucleotide sequence ID" value="NZ_CP062222.1"/>
</dbReference>
<organism evidence="3 4">
    <name type="scientific">Brevundimonas goettingensis</name>
    <dbReference type="NCBI Taxonomy" id="2774190"/>
    <lineage>
        <taxon>Bacteria</taxon>
        <taxon>Pseudomonadati</taxon>
        <taxon>Pseudomonadota</taxon>
        <taxon>Alphaproteobacteria</taxon>
        <taxon>Caulobacterales</taxon>
        <taxon>Caulobacteraceae</taxon>
        <taxon>Brevundimonas</taxon>
    </lineage>
</organism>
<accession>A0A975C5X9</accession>
<gene>
    <name evidence="3" type="ORF">IFJ75_06765</name>
</gene>
<dbReference type="EMBL" id="CP062222">
    <property type="protein sequence ID" value="QTC92565.1"/>
    <property type="molecule type" value="Genomic_DNA"/>
</dbReference>
<keyword evidence="2" id="KW-0732">Signal</keyword>
<proteinExistence type="predicted"/>